<evidence type="ECO:0000313" key="11">
    <source>
        <dbReference type="EMBL" id="CAE0144138.1"/>
    </source>
</evidence>
<feature type="transmembrane region" description="Helical" evidence="9">
    <location>
        <begin position="627"/>
        <end position="646"/>
    </location>
</feature>
<feature type="transmembrane region" description="Helical" evidence="9">
    <location>
        <begin position="516"/>
        <end position="538"/>
    </location>
</feature>
<evidence type="ECO:0000256" key="9">
    <source>
        <dbReference type="SAM" id="Phobius"/>
    </source>
</evidence>
<dbReference type="GO" id="GO:0016887">
    <property type="term" value="F:ATP hydrolysis activity"/>
    <property type="evidence" value="ECO:0007669"/>
    <property type="project" value="InterPro"/>
</dbReference>
<dbReference type="PROSITE" id="PS00211">
    <property type="entry name" value="ABC_TRANSPORTER_1"/>
    <property type="match status" value="1"/>
</dbReference>
<dbReference type="InterPro" id="IPR017871">
    <property type="entry name" value="ABC_transporter-like_CS"/>
</dbReference>
<keyword evidence="4" id="KW-0547">Nucleotide-binding</keyword>
<evidence type="ECO:0000256" key="8">
    <source>
        <dbReference type="SAM" id="MobiDB-lite"/>
    </source>
</evidence>
<dbReference type="GO" id="GO:0016020">
    <property type="term" value="C:membrane"/>
    <property type="evidence" value="ECO:0007669"/>
    <property type="project" value="UniProtKB-SubCell"/>
</dbReference>
<reference evidence="11" key="1">
    <citation type="submission" date="2021-01" db="EMBL/GenBank/DDBJ databases">
        <authorList>
            <person name="Corre E."/>
            <person name="Pelletier E."/>
            <person name="Niang G."/>
            <person name="Scheremetjew M."/>
            <person name="Finn R."/>
            <person name="Kale V."/>
            <person name="Holt S."/>
            <person name="Cochrane G."/>
            <person name="Meng A."/>
            <person name="Brown T."/>
            <person name="Cohen L."/>
        </authorList>
    </citation>
    <scope>NUCLEOTIDE SEQUENCE</scope>
    <source>
        <strain evidence="11">RCC927</strain>
    </source>
</reference>
<keyword evidence="5" id="KW-0067">ATP-binding</keyword>
<feature type="domain" description="ABC transporter" evidence="10">
    <location>
        <begin position="44"/>
        <end position="284"/>
    </location>
</feature>
<dbReference type="PROSITE" id="PS50893">
    <property type="entry name" value="ABC_TRANSPORTER_2"/>
    <property type="match status" value="1"/>
</dbReference>
<dbReference type="EMBL" id="HBHY01015096">
    <property type="protein sequence ID" value="CAE0144138.1"/>
    <property type="molecule type" value="Transcribed_RNA"/>
</dbReference>
<dbReference type="SUPFAM" id="SSF52540">
    <property type="entry name" value="P-loop containing nucleoside triphosphate hydrolases"/>
    <property type="match status" value="1"/>
</dbReference>
<dbReference type="Pfam" id="PF00005">
    <property type="entry name" value="ABC_tran"/>
    <property type="match status" value="1"/>
</dbReference>
<evidence type="ECO:0000256" key="3">
    <source>
        <dbReference type="ARBA" id="ARBA00022692"/>
    </source>
</evidence>
<evidence type="ECO:0000256" key="5">
    <source>
        <dbReference type="ARBA" id="ARBA00022840"/>
    </source>
</evidence>
<accession>A0A7S3BUL1</accession>
<evidence type="ECO:0000256" key="7">
    <source>
        <dbReference type="ARBA" id="ARBA00023136"/>
    </source>
</evidence>
<dbReference type="InterPro" id="IPR003593">
    <property type="entry name" value="AAA+_ATPase"/>
</dbReference>
<feature type="transmembrane region" description="Helical" evidence="9">
    <location>
        <begin position="559"/>
        <end position="588"/>
    </location>
</feature>
<comment type="subcellular location">
    <subcellularLocation>
        <location evidence="1">Membrane</location>
        <topology evidence="1">Multi-pass membrane protein</topology>
    </subcellularLocation>
</comment>
<dbReference type="GO" id="GO:0140359">
    <property type="term" value="F:ABC-type transporter activity"/>
    <property type="evidence" value="ECO:0007669"/>
    <property type="project" value="InterPro"/>
</dbReference>
<organism evidence="11">
    <name type="scientific">Prasinoderma singulare</name>
    <dbReference type="NCBI Taxonomy" id="676789"/>
    <lineage>
        <taxon>Eukaryota</taxon>
        <taxon>Viridiplantae</taxon>
        <taxon>Prasinodermophyta</taxon>
        <taxon>Prasinodermophyceae</taxon>
        <taxon>Prasinodermales</taxon>
        <taxon>Prasinodermaceae</taxon>
        <taxon>Prasinoderma</taxon>
    </lineage>
</organism>
<evidence type="ECO:0000259" key="10">
    <source>
        <dbReference type="PROSITE" id="PS50893"/>
    </source>
</evidence>
<feature type="transmembrane region" description="Helical" evidence="9">
    <location>
        <begin position="594"/>
        <end position="615"/>
    </location>
</feature>
<dbReference type="Gene3D" id="3.40.50.300">
    <property type="entry name" value="P-loop containing nucleotide triphosphate hydrolases"/>
    <property type="match status" value="1"/>
</dbReference>
<dbReference type="InterPro" id="IPR027417">
    <property type="entry name" value="P-loop_NTPase"/>
</dbReference>
<dbReference type="Pfam" id="PF01061">
    <property type="entry name" value="ABC2_membrane"/>
    <property type="match status" value="1"/>
</dbReference>
<evidence type="ECO:0000256" key="1">
    <source>
        <dbReference type="ARBA" id="ARBA00004141"/>
    </source>
</evidence>
<keyword evidence="7 9" id="KW-0472">Membrane</keyword>
<evidence type="ECO:0000256" key="4">
    <source>
        <dbReference type="ARBA" id="ARBA00022741"/>
    </source>
</evidence>
<dbReference type="PANTHER" id="PTHR48041:SF91">
    <property type="entry name" value="ABC TRANSPORTER G FAMILY MEMBER 28"/>
    <property type="match status" value="1"/>
</dbReference>
<proteinExistence type="predicted"/>
<dbReference type="AlphaFoldDB" id="A0A7S3BUL1"/>
<gene>
    <name evidence="11" type="ORF">PSIN1315_LOCUS9719</name>
</gene>
<dbReference type="PANTHER" id="PTHR48041">
    <property type="entry name" value="ABC TRANSPORTER G FAMILY MEMBER 28"/>
    <property type="match status" value="1"/>
</dbReference>
<keyword evidence="2" id="KW-0813">Transport</keyword>
<feature type="transmembrane region" description="Helical" evidence="9">
    <location>
        <begin position="455"/>
        <end position="473"/>
    </location>
</feature>
<name>A0A7S3BUL1_9VIRI</name>
<dbReference type="InterPro" id="IPR003439">
    <property type="entry name" value="ABC_transporter-like_ATP-bd"/>
</dbReference>
<feature type="transmembrane region" description="Helical" evidence="9">
    <location>
        <begin position="705"/>
        <end position="726"/>
    </location>
</feature>
<sequence>MGADEGAGASLGVIRADNEASPDGGRDERLPGPGGGLEVAFIGLRYSVPNRVDGTPYTILDGVTAAFSPGKMTALMGPSGCGKTTLLDALSGRKTAGKVEGTVLYGGMAPTQAMLKARLGYVEQFDTLIPNLSVMEMLMYTAELKRPMREPIAEKRAAAENACQLLRLQACRHTLIGDPLHKGISGGQAKRVNIGLALVSDPAVIMLDEPTTGLDSFMANEVALCLRQIANDLNKTICATIHSPTSFAFNLFDDLLLLGGDGPSRGRVAFYGPLGKGGVAVRNHFEKIGYAFPTDAGAYSLVEWVVDVISGKFSLLQESIDHYREGGEDGAMGASVGANGGAASLAPEGGADVGEGEQGGGMAKKGKISFARSVSLGVSLAAKGKGEESDFAALYAESALCREEWGRVRSMLLRRGYSRSLLPVEADELGADEPVHEALASGPTEEPELLRAKTVKRATAVPWFWALWVLMRYRAMRNLTSIAFIAPRFADKMLTAFISATLFIGVGTGLDPQSIGSTVAVLFMVVALNGFGAASYVPTLAMDRALYYREVSDGLYRSIVYLLFNLLTELFVSAITAILYTLIVWWAIDLQGSLGIFFIVYYISSIVGITAAYAVAAVSPTLEVANAALPTYMVVNLFFAGFLIPLDKMPQGWRWYANIDPMRFGWEALMINNFADNEENTVTFVEGETVLEYYGLQGKSYGRRIGFLTIFIFVFGAFAWAALTFLRHGTR</sequence>
<dbReference type="InterPro" id="IPR050352">
    <property type="entry name" value="ABCG_transporters"/>
</dbReference>
<evidence type="ECO:0000256" key="6">
    <source>
        <dbReference type="ARBA" id="ARBA00022989"/>
    </source>
</evidence>
<keyword evidence="3 9" id="KW-0812">Transmembrane</keyword>
<dbReference type="SMART" id="SM00382">
    <property type="entry name" value="AAA"/>
    <property type="match status" value="1"/>
</dbReference>
<feature type="transmembrane region" description="Helical" evidence="9">
    <location>
        <begin position="493"/>
        <end position="510"/>
    </location>
</feature>
<protein>
    <recommendedName>
        <fullName evidence="10">ABC transporter domain-containing protein</fullName>
    </recommendedName>
</protein>
<dbReference type="GO" id="GO:0005524">
    <property type="term" value="F:ATP binding"/>
    <property type="evidence" value="ECO:0007669"/>
    <property type="project" value="UniProtKB-KW"/>
</dbReference>
<keyword evidence="6 9" id="KW-1133">Transmembrane helix</keyword>
<feature type="region of interest" description="Disordered" evidence="8">
    <location>
        <begin position="1"/>
        <end position="32"/>
    </location>
</feature>
<evidence type="ECO:0000256" key="2">
    <source>
        <dbReference type="ARBA" id="ARBA00022448"/>
    </source>
</evidence>
<dbReference type="InterPro" id="IPR013525">
    <property type="entry name" value="ABC2_TM"/>
</dbReference>